<dbReference type="Proteomes" id="UP000078486">
    <property type="component" value="Unassembled WGS sequence"/>
</dbReference>
<dbReference type="EMBL" id="LRRQ01000018">
    <property type="protein sequence ID" value="OAM91620.1"/>
    <property type="molecule type" value="Genomic_DNA"/>
</dbReference>
<sequence length="85" mass="9194">MTFAITRIAHTFTLPGNQYIKIAPGVIMSNLKVETRTTEDVKYNAAIDGFESLLLAMAGAGFPMDTNEMKEAVETAIDAIAHNCS</sequence>
<protein>
    <submittedName>
        <fullName evidence="1">Uncharacterized protein</fullName>
    </submittedName>
</protein>
<dbReference type="STRING" id="1184151.AW736_02140"/>
<dbReference type="AlphaFoldDB" id="A0A178IP01"/>
<gene>
    <name evidence="1" type="ORF">AW736_02140</name>
</gene>
<evidence type="ECO:0000313" key="2">
    <source>
        <dbReference type="Proteomes" id="UP000078486"/>
    </source>
</evidence>
<keyword evidence="2" id="KW-1185">Reference proteome</keyword>
<name>A0A178IP01_9BACT</name>
<evidence type="ECO:0000313" key="1">
    <source>
        <dbReference type="EMBL" id="OAM91620.1"/>
    </source>
</evidence>
<organism evidence="1 2">
    <name type="scientific">Termitidicoccus mucosus</name>
    <dbReference type="NCBI Taxonomy" id="1184151"/>
    <lineage>
        <taxon>Bacteria</taxon>
        <taxon>Pseudomonadati</taxon>
        <taxon>Verrucomicrobiota</taxon>
        <taxon>Opitutia</taxon>
        <taxon>Opitutales</taxon>
        <taxon>Opitutaceae</taxon>
        <taxon>Termitidicoccus</taxon>
    </lineage>
</organism>
<dbReference type="RefSeq" id="WP_068768636.1">
    <property type="nucleotide sequence ID" value="NZ_CP109796.1"/>
</dbReference>
<comment type="caution">
    <text evidence="1">The sequence shown here is derived from an EMBL/GenBank/DDBJ whole genome shotgun (WGS) entry which is preliminary data.</text>
</comment>
<accession>A0A178IP01</accession>
<proteinExistence type="predicted"/>
<reference evidence="1 2" key="1">
    <citation type="submission" date="2016-01" db="EMBL/GenBank/DDBJ databases">
        <title>High potential of lignocellulose degradation of a new Verrucomicrobia species.</title>
        <authorList>
            <person name="Wang Y."/>
            <person name="Shi Y."/>
            <person name="Qiu Z."/>
            <person name="Liu S."/>
            <person name="Yang H."/>
        </authorList>
    </citation>
    <scope>NUCLEOTIDE SEQUENCE [LARGE SCALE GENOMIC DNA]</scope>
    <source>
        <strain evidence="1 2">TSB47</strain>
    </source>
</reference>